<dbReference type="EMBL" id="KB446540">
    <property type="protein sequence ID" value="EME43294.1"/>
    <property type="molecule type" value="Genomic_DNA"/>
</dbReference>
<keyword evidence="3" id="KW-1185">Reference proteome</keyword>
<name>M2Y4T0_DOTSN</name>
<feature type="compositionally biased region" description="Basic and acidic residues" evidence="1">
    <location>
        <begin position="34"/>
        <end position="55"/>
    </location>
</feature>
<gene>
    <name evidence="2" type="ORF">DOTSEDRAFT_45265</name>
</gene>
<feature type="compositionally biased region" description="Polar residues" evidence="1">
    <location>
        <begin position="18"/>
        <end position="33"/>
    </location>
</feature>
<dbReference type="HOGENOM" id="CLU_2413242_0_0_1"/>
<protein>
    <submittedName>
        <fullName evidence="2">Uncharacterized protein</fullName>
    </submittedName>
</protein>
<evidence type="ECO:0000313" key="2">
    <source>
        <dbReference type="EMBL" id="EME43294.1"/>
    </source>
</evidence>
<sequence>MNCTTSQTRGTHLACASAATTPANGPRQSASESTMHHRDNSYPIHGSHDSTRPDLHPGLVRRSRMFSLHSLPMVYAVETTYHRSHCRIALWH</sequence>
<reference evidence="2 3" key="2">
    <citation type="journal article" date="2012" name="PLoS Pathog.">
        <title>Diverse lifestyles and strategies of plant pathogenesis encoded in the genomes of eighteen Dothideomycetes fungi.</title>
        <authorList>
            <person name="Ohm R.A."/>
            <person name="Feau N."/>
            <person name="Henrissat B."/>
            <person name="Schoch C.L."/>
            <person name="Horwitz B.A."/>
            <person name="Barry K.W."/>
            <person name="Condon B.J."/>
            <person name="Copeland A.C."/>
            <person name="Dhillon B."/>
            <person name="Glaser F."/>
            <person name="Hesse C.N."/>
            <person name="Kosti I."/>
            <person name="LaButti K."/>
            <person name="Lindquist E.A."/>
            <person name="Lucas S."/>
            <person name="Salamov A.A."/>
            <person name="Bradshaw R.E."/>
            <person name="Ciuffetti L."/>
            <person name="Hamelin R.C."/>
            <person name="Kema G.H.J."/>
            <person name="Lawrence C."/>
            <person name="Scott J.A."/>
            <person name="Spatafora J.W."/>
            <person name="Turgeon B.G."/>
            <person name="de Wit P.J.G.M."/>
            <person name="Zhong S."/>
            <person name="Goodwin S.B."/>
            <person name="Grigoriev I.V."/>
        </authorList>
    </citation>
    <scope>NUCLEOTIDE SEQUENCE [LARGE SCALE GENOMIC DNA]</scope>
    <source>
        <strain evidence="3">NZE10 / CBS 128990</strain>
    </source>
</reference>
<evidence type="ECO:0000256" key="1">
    <source>
        <dbReference type="SAM" id="MobiDB-lite"/>
    </source>
</evidence>
<dbReference type="Proteomes" id="UP000016933">
    <property type="component" value="Unassembled WGS sequence"/>
</dbReference>
<dbReference type="AlphaFoldDB" id="M2Y4T0"/>
<evidence type="ECO:0000313" key="3">
    <source>
        <dbReference type="Proteomes" id="UP000016933"/>
    </source>
</evidence>
<accession>M2Y4T0</accession>
<feature type="compositionally biased region" description="Polar residues" evidence="1">
    <location>
        <begin position="1"/>
        <end position="10"/>
    </location>
</feature>
<organism evidence="2 3">
    <name type="scientific">Dothistroma septosporum (strain NZE10 / CBS 128990)</name>
    <name type="common">Red band needle blight fungus</name>
    <name type="synonym">Mycosphaerella pini</name>
    <dbReference type="NCBI Taxonomy" id="675120"/>
    <lineage>
        <taxon>Eukaryota</taxon>
        <taxon>Fungi</taxon>
        <taxon>Dikarya</taxon>
        <taxon>Ascomycota</taxon>
        <taxon>Pezizomycotina</taxon>
        <taxon>Dothideomycetes</taxon>
        <taxon>Dothideomycetidae</taxon>
        <taxon>Mycosphaerellales</taxon>
        <taxon>Mycosphaerellaceae</taxon>
        <taxon>Dothistroma</taxon>
    </lineage>
</organism>
<proteinExistence type="predicted"/>
<reference evidence="3" key="1">
    <citation type="journal article" date="2012" name="PLoS Genet.">
        <title>The genomes of the fungal plant pathogens Cladosporium fulvum and Dothistroma septosporum reveal adaptation to different hosts and lifestyles but also signatures of common ancestry.</title>
        <authorList>
            <person name="de Wit P.J.G.M."/>
            <person name="van der Burgt A."/>
            <person name="Oekmen B."/>
            <person name="Stergiopoulos I."/>
            <person name="Abd-Elsalam K.A."/>
            <person name="Aerts A.L."/>
            <person name="Bahkali A.H."/>
            <person name="Beenen H.G."/>
            <person name="Chettri P."/>
            <person name="Cox M.P."/>
            <person name="Datema E."/>
            <person name="de Vries R.P."/>
            <person name="Dhillon B."/>
            <person name="Ganley A.R."/>
            <person name="Griffiths S.A."/>
            <person name="Guo Y."/>
            <person name="Hamelin R.C."/>
            <person name="Henrissat B."/>
            <person name="Kabir M.S."/>
            <person name="Jashni M.K."/>
            <person name="Kema G."/>
            <person name="Klaubauf S."/>
            <person name="Lapidus A."/>
            <person name="Levasseur A."/>
            <person name="Lindquist E."/>
            <person name="Mehrabi R."/>
            <person name="Ohm R.A."/>
            <person name="Owen T.J."/>
            <person name="Salamov A."/>
            <person name="Schwelm A."/>
            <person name="Schijlen E."/>
            <person name="Sun H."/>
            <person name="van den Burg H.A."/>
            <person name="van Ham R.C.H.J."/>
            <person name="Zhang S."/>
            <person name="Goodwin S.B."/>
            <person name="Grigoriev I.V."/>
            <person name="Collemare J."/>
            <person name="Bradshaw R.E."/>
        </authorList>
    </citation>
    <scope>NUCLEOTIDE SEQUENCE [LARGE SCALE GENOMIC DNA]</scope>
    <source>
        <strain evidence="3">NZE10 / CBS 128990</strain>
    </source>
</reference>
<feature type="region of interest" description="Disordered" evidence="1">
    <location>
        <begin position="1"/>
        <end position="57"/>
    </location>
</feature>